<dbReference type="HAMAP" id="MF_01690">
    <property type="entry name" value="DapE"/>
    <property type="match status" value="1"/>
</dbReference>
<comment type="pathway">
    <text evidence="1">Amino-acid biosynthesis; L-lysine biosynthesis via DAP pathway; LL-2,6-diaminopimelate from (S)-tetrahydrodipicolinate (succinylase route): step 3/3.</text>
</comment>
<sequence>MQATEILQRLITYPTITPKECGIYAQITQILGDFEVIALDKNQIKNLFCYRVFGSQNSSEQEDSLALSASKNLGQNLKNSKNPTESAANAQKQNGDTTLKNPAINNLRDFSALAKLPHLCFAGHVDVVPPGEGWGSDPFVPLQKEGKIYGRGAQDMKGGIAGFLAAILQAKKALMSSKSPKILSVLLTSDEEGVGIDGTRYVLEFLAQKGFLPTFAIVAEPTCNLKMGDVIKIGRRGSINGELLIKGKQGHVAYPEKCKNPTEILGARLGRLAGVDLDSGDESFAPSKLVITDIRGGIEAVNVTPNSLKILFNVRNNTKTTKQDIQKYISSVLEGVEHELTLKQSSHPFLSPKEGYIAQKMQDCIQEILKISPELSTSGGTSDARFFAKYGIEVVEFGVKNDRIHGIDECVEIADLEALCAIFARLVTKFAQDKILEKNLILQKE</sequence>
<dbReference type="InterPro" id="IPR050072">
    <property type="entry name" value="Peptidase_M20A"/>
</dbReference>
<dbReference type="GO" id="GO:0009089">
    <property type="term" value="P:lysine biosynthetic process via diaminopimelate"/>
    <property type="evidence" value="ECO:0007669"/>
    <property type="project" value="UniProtKB-UniRule"/>
</dbReference>
<comment type="catalytic activity">
    <reaction evidence="13">
        <text>N-succinyl-(2S,6S)-2,6-diaminopimelate + H2O = (2S,6S)-2,6-diaminopimelate + succinate</text>
        <dbReference type="Rhea" id="RHEA:22608"/>
        <dbReference type="ChEBI" id="CHEBI:15377"/>
        <dbReference type="ChEBI" id="CHEBI:30031"/>
        <dbReference type="ChEBI" id="CHEBI:57609"/>
        <dbReference type="ChEBI" id="CHEBI:58087"/>
        <dbReference type="EC" id="3.5.1.18"/>
    </reaction>
</comment>
<evidence type="ECO:0000256" key="13">
    <source>
        <dbReference type="ARBA" id="ARBA00051301"/>
    </source>
</evidence>
<keyword evidence="9" id="KW-0862">Zinc</keyword>
<dbReference type="PANTHER" id="PTHR43808">
    <property type="entry name" value="ACETYLORNITHINE DEACETYLASE"/>
    <property type="match status" value="1"/>
</dbReference>
<dbReference type="SUPFAM" id="SSF55031">
    <property type="entry name" value="Bacterial exopeptidase dimerisation domain"/>
    <property type="match status" value="1"/>
</dbReference>
<dbReference type="SUPFAM" id="SSF53187">
    <property type="entry name" value="Zn-dependent exopeptidases"/>
    <property type="match status" value="1"/>
</dbReference>
<keyword evidence="6" id="KW-0028">Amino-acid biosynthesis</keyword>
<dbReference type="STRING" id="679897.HMU08250"/>
<dbReference type="InterPro" id="IPR005941">
    <property type="entry name" value="DapE_proteobac"/>
</dbReference>
<dbReference type="EC" id="3.5.1.18" evidence="4 14"/>
<evidence type="ECO:0000256" key="3">
    <source>
        <dbReference type="ARBA" id="ARBA00011738"/>
    </source>
</evidence>
<dbReference type="NCBIfam" id="TIGR01246">
    <property type="entry name" value="dapE_proteo"/>
    <property type="match status" value="1"/>
</dbReference>
<evidence type="ECO:0000259" key="16">
    <source>
        <dbReference type="Pfam" id="PF07687"/>
    </source>
</evidence>
<feature type="region of interest" description="Disordered" evidence="15">
    <location>
        <begin position="76"/>
        <end position="101"/>
    </location>
</feature>
<keyword evidence="10" id="KW-0220">Diaminopimelate biosynthesis</keyword>
<dbReference type="Gene3D" id="1.10.150.900">
    <property type="match status" value="1"/>
</dbReference>
<evidence type="ECO:0000256" key="1">
    <source>
        <dbReference type="ARBA" id="ARBA00005130"/>
    </source>
</evidence>
<dbReference type="Gene3D" id="3.40.630.10">
    <property type="entry name" value="Zn peptidases"/>
    <property type="match status" value="1"/>
</dbReference>
<dbReference type="KEGG" id="hms:HMU08250"/>
<name>D3UHV9_HELM1</name>
<evidence type="ECO:0000256" key="10">
    <source>
        <dbReference type="ARBA" id="ARBA00022915"/>
    </source>
</evidence>
<comment type="similarity">
    <text evidence="2">Belongs to the peptidase M20A family. DapE subfamily.</text>
</comment>
<proteinExistence type="inferred from homology"/>
<keyword evidence="12" id="KW-0170">Cobalt</keyword>
<dbReference type="InterPro" id="IPR036264">
    <property type="entry name" value="Bact_exopeptidase_dim_dom"/>
</dbReference>
<dbReference type="InterPro" id="IPR002933">
    <property type="entry name" value="Peptidase_M20"/>
</dbReference>
<dbReference type="InterPro" id="IPR011650">
    <property type="entry name" value="Peptidase_M20_dimer"/>
</dbReference>
<dbReference type="GO" id="GO:0019877">
    <property type="term" value="P:diaminopimelate biosynthetic process"/>
    <property type="evidence" value="ECO:0007669"/>
    <property type="project" value="UniProtKB-KW"/>
</dbReference>
<evidence type="ECO:0000256" key="5">
    <source>
        <dbReference type="ARBA" id="ARBA00022391"/>
    </source>
</evidence>
<evidence type="ECO:0000256" key="14">
    <source>
        <dbReference type="NCBIfam" id="TIGR01246"/>
    </source>
</evidence>
<feature type="domain" description="Peptidase M20 dimerisation" evidence="16">
    <location>
        <begin position="233"/>
        <end position="334"/>
    </location>
</feature>
<dbReference type="Pfam" id="PF01546">
    <property type="entry name" value="Peptidase_M20"/>
    <property type="match status" value="1"/>
</dbReference>
<evidence type="ECO:0000256" key="12">
    <source>
        <dbReference type="ARBA" id="ARBA00023285"/>
    </source>
</evidence>
<dbReference type="GO" id="GO:0009014">
    <property type="term" value="F:succinyl-diaminopimelate desuccinylase activity"/>
    <property type="evidence" value="ECO:0007669"/>
    <property type="project" value="UniProtKB-UniRule"/>
</dbReference>
<keyword evidence="11" id="KW-0457">Lysine biosynthesis</keyword>
<dbReference type="Pfam" id="PF07687">
    <property type="entry name" value="M20_dimer"/>
    <property type="match status" value="1"/>
</dbReference>
<dbReference type="RefSeq" id="WP_013023156.1">
    <property type="nucleotide sequence ID" value="NC_013949.1"/>
</dbReference>
<dbReference type="NCBIfam" id="NF009557">
    <property type="entry name" value="PRK13009.1"/>
    <property type="match status" value="1"/>
</dbReference>
<evidence type="ECO:0000256" key="4">
    <source>
        <dbReference type="ARBA" id="ARBA00011921"/>
    </source>
</evidence>
<reference evidence="17 18" key="1">
    <citation type="journal article" date="2010" name="BMC Genomics">
        <title>Comparative genomics and proteomics of Helicobacter mustelae, an ulcerogenic and carcinogenic gastric pathogen.</title>
        <authorList>
            <person name="O'Toole P.W."/>
            <person name="Snelling W.J."/>
            <person name="Canchaya C."/>
            <person name="Forde B.M."/>
            <person name="Hardie K.R."/>
            <person name="Josenhans C."/>
            <person name="Graham R.L.J."/>
            <person name="McMullan G."/>
            <person name="Parkhill J."/>
            <person name="Belda E."/>
            <person name="Bentley S.D."/>
        </authorList>
    </citation>
    <scope>NUCLEOTIDE SEQUENCE [LARGE SCALE GENOMIC DNA]</scope>
    <source>
        <strain evidence="18">ATCC 43772 / LMG 18044 / NCTC 12198 / 12198</strain>
    </source>
</reference>
<evidence type="ECO:0000256" key="6">
    <source>
        <dbReference type="ARBA" id="ARBA00022605"/>
    </source>
</evidence>
<keyword evidence="18" id="KW-1185">Reference proteome</keyword>
<gene>
    <name evidence="17" type="ordered locus">HMU08250</name>
</gene>
<evidence type="ECO:0000256" key="8">
    <source>
        <dbReference type="ARBA" id="ARBA00022801"/>
    </source>
</evidence>
<dbReference type="GO" id="GO:0008777">
    <property type="term" value="F:acetylornithine deacetylase activity"/>
    <property type="evidence" value="ECO:0007669"/>
    <property type="project" value="TreeGrafter"/>
</dbReference>
<accession>D3UHV9</accession>
<dbReference type="GO" id="GO:0046872">
    <property type="term" value="F:metal ion binding"/>
    <property type="evidence" value="ECO:0007669"/>
    <property type="project" value="UniProtKB-KW"/>
</dbReference>
<dbReference type="EMBL" id="FN555004">
    <property type="protein sequence ID" value="CBG40082.1"/>
    <property type="molecule type" value="Genomic_DNA"/>
</dbReference>
<organism evidence="17 18">
    <name type="scientific">Helicobacter mustelae (strain ATCC 43772 / CCUG 25715 / CIP 103759 / LMG 18044 / NCTC 12198 / R85-136P)</name>
    <name type="common">Campylobacter mustelae</name>
    <dbReference type="NCBI Taxonomy" id="679897"/>
    <lineage>
        <taxon>Bacteria</taxon>
        <taxon>Pseudomonadati</taxon>
        <taxon>Campylobacterota</taxon>
        <taxon>Epsilonproteobacteria</taxon>
        <taxon>Campylobacterales</taxon>
        <taxon>Helicobacteraceae</taxon>
        <taxon>Helicobacter</taxon>
    </lineage>
</organism>
<evidence type="ECO:0000256" key="15">
    <source>
        <dbReference type="SAM" id="MobiDB-lite"/>
    </source>
</evidence>
<keyword evidence="8" id="KW-0378">Hydrolase</keyword>
<evidence type="ECO:0000256" key="9">
    <source>
        <dbReference type="ARBA" id="ARBA00022833"/>
    </source>
</evidence>
<evidence type="ECO:0000313" key="18">
    <source>
        <dbReference type="Proteomes" id="UP000001522"/>
    </source>
</evidence>
<dbReference type="Proteomes" id="UP000001522">
    <property type="component" value="Chromosome"/>
</dbReference>
<dbReference type="GO" id="GO:0006526">
    <property type="term" value="P:L-arginine biosynthetic process"/>
    <property type="evidence" value="ECO:0007669"/>
    <property type="project" value="TreeGrafter"/>
</dbReference>
<comment type="subunit">
    <text evidence="3">Homodimer.</text>
</comment>
<dbReference type="eggNOG" id="COG0624">
    <property type="taxonomic scope" value="Bacteria"/>
</dbReference>
<dbReference type="AlphaFoldDB" id="D3UHV9"/>
<evidence type="ECO:0000256" key="2">
    <source>
        <dbReference type="ARBA" id="ARBA00006746"/>
    </source>
</evidence>
<evidence type="ECO:0000256" key="7">
    <source>
        <dbReference type="ARBA" id="ARBA00022723"/>
    </source>
</evidence>
<evidence type="ECO:0000256" key="11">
    <source>
        <dbReference type="ARBA" id="ARBA00023154"/>
    </source>
</evidence>
<dbReference type="PANTHER" id="PTHR43808:SF31">
    <property type="entry name" value="N-ACETYL-L-CITRULLINE DEACETYLASE"/>
    <property type="match status" value="1"/>
</dbReference>
<protein>
    <recommendedName>
        <fullName evidence="5 14">Succinyl-diaminopimelate desuccinylase</fullName>
        <ecNumber evidence="4 14">3.5.1.18</ecNumber>
    </recommendedName>
</protein>
<dbReference type="HOGENOM" id="CLU_021802_4_0_7"/>
<dbReference type="UniPathway" id="UPA00034">
    <property type="reaction ID" value="UER00021"/>
</dbReference>
<evidence type="ECO:0000313" key="17">
    <source>
        <dbReference type="EMBL" id="CBG40082.1"/>
    </source>
</evidence>
<dbReference type="Gene3D" id="3.30.70.360">
    <property type="match status" value="1"/>
</dbReference>
<keyword evidence="7" id="KW-0479">Metal-binding</keyword>